<evidence type="ECO:0000259" key="5">
    <source>
        <dbReference type="Pfam" id="PF04586"/>
    </source>
</evidence>
<name>A0A286HL05_9HYPH</name>
<dbReference type="RefSeq" id="WP_097104168.1">
    <property type="nucleotide sequence ID" value="NZ_OCPC01000001.1"/>
</dbReference>
<dbReference type="GO" id="GO:0006508">
    <property type="term" value="P:proteolysis"/>
    <property type="evidence" value="ECO:0007669"/>
    <property type="project" value="UniProtKB-KW"/>
</dbReference>
<dbReference type="SUPFAM" id="SSF56563">
    <property type="entry name" value="Major capsid protein gp5"/>
    <property type="match status" value="1"/>
</dbReference>
<accession>A0A286HL05</accession>
<evidence type="ECO:0000256" key="4">
    <source>
        <dbReference type="ARBA" id="ARBA00022801"/>
    </source>
</evidence>
<dbReference type="NCBIfam" id="TIGR01554">
    <property type="entry name" value="major_cap_HK97"/>
    <property type="match status" value="1"/>
</dbReference>
<dbReference type="Pfam" id="PF04586">
    <property type="entry name" value="Peptidase_S78"/>
    <property type="match status" value="1"/>
</dbReference>
<dbReference type="InterPro" id="IPR054612">
    <property type="entry name" value="Phage_capsid-like_C"/>
</dbReference>
<evidence type="ECO:0000313" key="7">
    <source>
        <dbReference type="EMBL" id="SOE08490.1"/>
    </source>
</evidence>
<feature type="domain" description="Phage capsid-like C-terminal" evidence="6">
    <location>
        <begin position="245"/>
        <end position="519"/>
    </location>
</feature>
<dbReference type="InterPro" id="IPR006433">
    <property type="entry name" value="Prohead_protease"/>
</dbReference>
<evidence type="ECO:0000313" key="8">
    <source>
        <dbReference type="Proteomes" id="UP000219465"/>
    </source>
</evidence>
<evidence type="ECO:0000256" key="3">
    <source>
        <dbReference type="ARBA" id="ARBA00022670"/>
    </source>
</evidence>
<organism evidence="7 8">
    <name type="scientific">Hoeflea halophila</name>
    <dbReference type="NCBI Taxonomy" id="714899"/>
    <lineage>
        <taxon>Bacteria</taxon>
        <taxon>Pseudomonadati</taxon>
        <taxon>Pseudomonadota</taxon>
        <taxon>Alphaproteobacteria</taxon>
        <taxon>Hyphomicrobiales</taxon>
        <taxon>Rhizobiaceae</taxon>
        <taxon>Hoeflea</taxon>
    </lineage>
</organism>
<dbReference type="InterPro" id="IPR024455">
    <property type="entry name" value="Phage_capsid"/>
</dbReference>
<dbReference type="Pfam" id="PF05065">
    <property type="entry name" value="Phage_capsid"/>
    <property type="match status" value="1"/>
</dbReference>
<evidence type="ECO:0000259" key="6">
    <source>
        <dbReference type="Pfam" id="PF05065"/>
    </source>
</evidence>
<dbReference type="GO" id="GO:0008233">
    <property type="term" value="F:peptidase activity"/>
    <property type="evidence" value="ECO:0007669"/>
    <property type="project" value="UniProtKB-KW"/>
</dbReference>
<keyword evidence="4" id="KW-0378">Hydrolase</keyword>
<dbReference type="Gene3D" id="3.30.2400.10">
    <property type="entry name" value="Major capsid protein gp5"/>
    <property type="match status" value="1"/>
</dbReference>
<comment type="subcellular location">
    <subcellularLocation>
        <location evidence="1">Virion</location>
    </subcellularLocation>
</comment>
<keyword evidence="8" id="KW-1185">Reference proteome</keyword>
<dbReference type="EMBL" id="OCPC01000001">
    <property type="protein sequence ID" value="SOE08490.1"/>
    <property type="molecule type" value="Genomic_DNA"/>
</dbReference>
<evidence type="ECO:0000256" key="2">
    <source>
        <dbReference type="ARBA" id="ARBA00022612"/>
    </source>
</evidence>
<dbReference type="OrthoDB" id="9786516at2"/>
<sequence length="522" mass="56172">MSEHLEIKGSLSVDDAGTITGIAWPFGSADRVGDIIEKGAFPALESLPMLFAHDQGQVIGVWDQIAESTEGLSVKGRLLVDDVERAREVRAMIRSKAVTGLSIGFVTKASKPRQRGRTITALDLHEISVVAVPCHPGAQITSIKAEDGTAANKEKLMENEIENTPEANTDPVVSEEALAEIKALRNDMNTVKAKLNRPTAANNNHPAPANDNSERKAFVSYLRRGVERIAPDEVKALTVATDANGGFLAPEEFGNELIKLLSEFSPIRQYARVVSISAPEIKYPRRVTGTAATWVGETDDRTESGMTFEQVTLTPHELATFTDVSNQLLEDNAYGLEGELIADYAESFGKTEGVAFIKGTGTGQPKGIMTASGIPELKTGVAATFPTTDPADVLIAMYHGIATTHANNGVWLMNRATLGTIRQWKDSTGRYLVLDPISAGGASTLLGRPIVEMPDMDSIGAGKTPILFGDMSGYRIIDRIGLSTLRDPFSLAGKGQVRFHARKRVGADVTHPDRFIKLKVAA</sequence>
<dbReference type="Proteomes" id="UP000219465">
    <property type="component" value="Unassembled WGS sequence"/>
</dbReference>
<reference evidence="8" key="1">
    <citation type="submission" date="2017-08" db="EMBL/GenBank/DDBJ databases">
        <authorList>
            <person name="Varghese N."/>
            <person name="Submissions S."/>
        </authorList>
    </citation>
    <scope>NUCLEOTIDE SEQUENCE [LARGE SCALE GENOMIC DNA]</scope>
    <source>
        <strain evidence="8">KCTC 23107</strain>
    </source>
</reference>
<protein>
    <submittedName>
        <fullName evidence="7">HK97 family phage prohead protease/HK97 family phage major capsid protein,TIGR01554</fullName>
    </submittedName>
</protein>
<keyword evidence="2" id="KW-1188">Viral release from host cell</keyword>
<gene>
    <name evidence="7" type="ORF">SAMN05877838_0212</name>
</gene>
<keyword evidence="3 7" id="KW-0645">Protease</keyword>
<feature type="domain" description="Prohead serine protease" evidence="5">
    <location>
        <begin position="15"/>
        <end position="145"/>
    </location>
</feature>
<dbReference type="Gene3D" id="3.30.2320.10">
    <property type="entry name" value="hypothetical protein PF0899 domain"/>
    <property type="match status" value="1"/>
</dbReference>
<dbReference type="NCBIfam" id="TIGR01543">
    <property type="entry name" value="proheadase_HK97"/>
    <property type="match status" value="1"/>
</dbReference>
<evidence type="ECO:0000256" key="1">
    <source>
        <dbReference type="ARBA" id="ARBA00004328"/>
    </source>
</evidence>
<dbReference type="AlphaFoldDB" id="A0A286HL05"/>
<proteinExistence type="predicted"/>
<dbReference type="InterPro" id="IPR054613">
    <property type="entry name" value="Peptidase_S78_dom"/>
</dbReference>